<dbReference type="Proteomes" id="UP001055811">
    <property type="component" value="Linkage Group LG03"/>
</dbReference>
<proteinExistence type="predicted"/>
<keyword evidence="2" id="KW-1185">Reference proteome</keyword>
<reference evidence="2" key="1">
    <citation type="journal article" date="2022" name="Mol. Ecol. Resour.">
        <title>The genomes of chicory, endive, great burdock and yacon provide insights into Asteraceae palaeo-polyploidization history and plant inulin production.</title>
        <authorList>
            <person name="Fan W."/>
            <person name="Wang S."/>
            <person name="Wang H."/>
            <person name="Wang A."/>
            <person name="Jiang F."/>
            <person name="Liu H."/>
            <person name="Zhao H."/>
            <person name="Xu D."/>
            <person name="Zhang Y."/>
        </authorList>
    </citation>
    <scope>NUCLEOTIDE SEQUENCE [LARGE SCALE GENOMIC DNA]</scope>
    <source>
        <strain evidence="2">cv. Punajuju</strain>
    </source>
</reference>
<dbReference type="EMBL" id="CM042011">
    <property type="protein sequence ID" value="KAI3763885.1"/>
    <property type="molecule type" value="Genomic_DNA"/>
</dbReference>
<evidence type="ECO:0000313" key="1">
    <source>
        <dbReference type="EMBL" id="KAI3763885.1"/>
    </source>
</evidence>
<accession>A0ACB9EYW8</accession>
<evidence type="ECO:0000313" key="2">
    <source>
        <dbReference type="Proteomes" id="UP001055811"/>
    </source>
</evidence>
<gene>
    <name evidence="1" type="ORF">L2E82_13883</name>
</gene>
<name>A0ACB9EYW8_CICIN</name>
<organism evidence="1 2">
    <name type="scientific">Cichorium intybus</name>
    <name type="common">Chicory</name>
    <dbReference type="NCBI Taxonomy" id="13427"/>
    <lineage>
        <taxon>Eukaryota</taxon>
        <taxon>Viridiplantae</taxon>
        <taxon>Streptophyta</taxon>
        <taxon>Embryophyta</taxon>
        <taxon>Tracheophyta</taxon>
        <taxon>Spermatophyta</taxon>
        <taxon>Magnoliopsida</taxon>
        <taxon>eudicotyledons</taxon>
        <taxon>Gunneridae</taxon>
        <taxon>Pentapetalae</taxon>
        <taxon>asterids</taxon>
        <taxon>campanulids</taxon>
        <taxon>Asterales</taxon>
        <taxon>Asteraceae</taxon>
        <taxon>Cichorioideae</taxon>
        <taxon>Cichorieae</taxon>
        <taxon>Cichoriinae</taxon>
        <taxon>Cichorium</taxon>
    </lineage>
</organism>
<protein>
    <submittedName>
        <fullName evidence="1">Uncharacterized protein</fullName>
    </submittedName>
</protein>
<comment type="caution">
    <text evidence="1">The sequence shown here is derived from an EMBL/GenBank/DDBJ whole genome shotgun (WGS) entry which is preliminary data.</text>
</comment>
<sequence>MASEDDGFELVVRPMCGDGGMRLLSMCNLLLLVMEKNVYKREGPIFCNFSLASLGGRDCSLLMEDKSSTKGMELQVMKRIQRERNTEKSTSDRG</sequence>
<reference evidence="1 2" key="2">
    <citation type="journal article" date="2022" name="Mol. Ecol. Resour.">
        <title>The genomes of chicory, endive, great burdock and yacon provide insights into Asteraceae paleo-polyploidization history and plant inulin production.</title>
        <authorList>
            <person name="Fan W."/>
            <person name="Wang S."/>
            <person name="Wang H."/>
            <person name="Wang A."/>
            <person name="Jiang F."/>
            <person name="Liu H."/>
            <person name="Zhao H."/>
            <person name="Xu D."/>
            <person name="Zhang Y."/>
        </authorList>
    </citation>
    <scope>NUCLEOTIDE SEQUENCE [LARGE SCALE GENOMIC DNA]</scope>
    <source>
        <strain evidence="2">cv. Punajuju</strain>
        <tissue evidence="1">Leaves</tissue>
    </source>
</reference>